<feature type="compositionally biased region" description="Basic and acidic residues" evidence="1">
    <location>
        <begin position="27"/>
        <end position="40"/>
    </location>
</feature>
<feature type="compositionally biased region" description="Gly residues" evidence="1">
    <location>
        <begin position="76"/>
        <end position="85"/>
    </location>
</feature>
<evidence type="ECO:0000313" key="2">
    <source>
        <dbReference type="EMBL" id="CAJ1946166.1"/>
    </source>
</evidence>
<proteinExistence type="predicted"/>
<feature type="compositionally biased region" description="Low complexity" evidence="1">
    <location>
        <begin position="1"/>
        <end position="18"/>
    </location>
</feature>
<dbReference type="AlphaFoldDB" id="A0AAD2FMM8"/>
<protein>
    <submittedName>
        <fullName evidence="2">Uncharacterized protein</fullName>
    </submittedName>
</protein>
<dbReference type="EMBL" id="CAKOGP040001630">
    <property type="protein sequence ID" value="CAJ1946166.1"/>
    <property type="molecule type" value="Genomic_DNA"/>
</dbReference>
<evidence type="ECO:0000256" key="1">
    <source>
        <dbReference type="SAM" id="MobiDB-lite"/>
    </source>
</evidence>
<comment type="caution">
    <text evidence="2">The sequence shown here is derived from an EMBL/GenBank/DDBJ whole genome shotgun (WGS) entry which is preliminary data.</text>
</comment>
<feature type="non-terminal residue" evidence="2">
    <location>
        <position position="316"/>
    </location>
</feature>
<feature type="region of interest" description="Disordered" evidence="1">
    <location>
        <begin position="1"/>
        <end position="201"/>
    </location>
</feature>
<feature type="compositionally biased region" description="Polar residues" evidence="1">
    <location>
        <begin position="135"/>
        <end position="169"/>
    </location>
</feature>
<organism evidence="2 3">
    <name type="scientific">Cylindrotheca closterium</name>
    <dbReference type="NCBI Taxonomy" id="2856"/>
    <lineage>
        <taxon>Eukaryota</taxon>
        <taxon>Sar</taxon>
        <taxon>Stramenopiles</taxon>
        <taxon>Ochrophyta</taxon>
        <taxon>Bacillariophyta</taxon>
        <taxon>Bacillariophyceae</taxon>
        <taxon>Bacillariophycidae</taxon>
        <taxon>Bacillariales</taxon>
        <taxon>Bacillariaceae</taxon>
        <taxon>Cylindrotheca</taxon>
    </lineage>
</organism>
<sequence>MEHQRNNSGASSADSAGNSEGGGDMVQKSREKRFSRDIRNERRRRVTTCGSEWKPYQFHSPVPNTTNARATAAYSSGGGGGGVGVGAFEELLKEFSTPQSEDGKSPTRGEVNGGGSADKKDDDDDGDMSPPKPMLQSQNSISPQQLLSTQPITPPTRNTDSTSKQTPHPSSGGLVSRKDDSSMIPTPNPPNSPHPRANQRTAVATAINTTFATGSAPSRAPLAAAPAARPIIANAYRKTTLPKPAAAKENALPAVLNSSRGLQPTIANRRIIPEPGRQNLTNTLKQPLQQQRHTMTQSINPYSKKKTKNITAATQT</sequence>
<accession>A0AAD2FMM8</accession>
<evidence type="ECO:0000313" key="3">
    <source>
        <dbReference type="Proteomes" id="UP001295423"/>
    </source>
</evidence>
<feature type="region of interest" description="Disordered" evidence="1">
    <location>
        <begin position="285"/>
        <end position="316"/>
    </location>
</feature>
<feature type="compositionally biased region" description="Polar residues" evidence="1">
    <location>
        <begin position="285"/>
        <end position="301"/>
    </location>
</feature>
<dbReference type="Proteomes" id="UP001295423">
    <property type="component" value="Unassembled WGS sequence"/>
</dbReference>
<reference evidence="2" key="1">
    <citation type="submission" date="2023-08" db="EMBL/GenBank/DDBJ databases">
        <authorList>
            <person name="Audoor S."/>
            <person name="Bilcke G."/>
        </authorList>
    </citation>
    <scope>NUCLEOTIDE SEQUENCE</scope>
</reference>
<gene>
    <name evidence="2" type="ORF">CYCCA115_LOCUS10307</name>
</gene>
<name>A0AAD2FMM8_9STRA</name>
<keyword evidence="3" id="KW-1185">Reference proteome</keyword>